<proteinExistence type="predicted"/>
<feature type="domain" description="Calponin-homology (CH)" evidence="3">
    <location>
        <begin position="5"/>
        <end position="123"/>
    </location>
</feature>
<feature type="region of interest" description="Disordered" evidence="2">
    <location>
        <begin position="481"/>
        <end position="522"/>
    </location>
</feature>
<feature type="compositionally biased region" description="Basic and acidic residues" evidence="2">
    <location>
        <begin position="509"/>
        <end position="522"/>
    </location>
</feature>
<dbReference type="EMBL" id="GG662464">
    <property type="protein sequence ID" value="EAS03961.2"/>
    <property type="molecule type" value="Genomic_DNA"/>
</dbReference>
<sequence>MDNNNQLYHSIVAWINKLQAHEIHKEKLIDSILDLKDGVILAKLFNLCVPNNYKIDESQMYTEDVDNWAFTLKNLNIIYDSISSYNTEVNQKSTPEIEFLSIFNEDNKVAMLQLIEEVFGIVLQSEMKNEFITAIIDLDEEDQEKLSHFLKKLLKVNSNDKIRLDTDQSLEDHHHFSLNESGLKQQQSKDSKGYTQDKELLKKIDEIELELGKEKKKFETLKLDYDQLNLKILSFQEQIEKKDQLIDKLIKQRDEFLNSTGYQSFEDAQQEIKNKQNKISDLNKIIDELKNDHQDAIKNLKDEINLHEKKLEKYKNYEKMVETVKTLNEENKYLEKRVQECEKIVEDMKKRNTELSQKVQDKEEMMKKKYEQKQLVQKNIDLETELGSKTAECQQLQQDIYELQQLNSRQEEQIKTLNKKVQELQMKSSEKKRAMTPTKRNLSSDFNDMVNKLEMHEYYRKQSRHQTDINLPKIQTNFSQIDEEEHSQKKEQAEQQEGHEFQTPNPNQDGEKNELNTNEKEEQYRDMEENYELLQLENEKLRSQIKKMQQDIAKKSSVSDQYKQIYQLQEEKAKLESEVAILEKKCSQQQQDGDDDKSKIIKNLQDTIKSLKERVGFLQEENKELKEHSQQSEQADKLKLEMQKLKKQIDFFKLESEDKRKQLEEEIKLLVGVINEIRMKTFDLSNSGNKSQLISESLISNSQATQNSLQNQEINRQISNNSVRMPSQK</sequence>
<reference evidence="5" key="1">
    <citation type="journal article" date="2006" name="PLoS Biol.">
        <title>Macronuclear genome sequence of the ciliate Tetrahymena thermophila, a model eukaryote.</title>
        <authorList>
            <person name="Eisen J.A."/>
            <person name="Coyne R.S."/>
            <person name="Wu M."/>
            <person name="Wu D."/>
            <person name="Thiagarajan M."/>
            <person name="Wortman J.R."/>
            <person name="Badger J.H."/>
            <person name="Ren Q."/>
            <person name="Amedeo P."/>
            <person name="Jones K.M."/>
            <person name="Tallon L.J."/>
            <person name="Delcher A.L."/>
            <person name="Salzberg S.L."/>
            <person name="Silva J.C."/>
            <person name="Haas B.J."/>
            <person name="Majoros W.H."/>
            <person name="Farzad M."/>
            <person name="Carlton J.M."/>
            <person name="Smith R.K. Jr."/>
            <person name="Garg J."/>
            <person name="Pearlman R.E."/>
            <person name="Karrer K.M."/>
            <person name="Sun L."/>
            <person name="Manning G."/>
            <person name="Elde N.C."/>
            <person name="Turkewitz A.P."/>
            <person name="Asai D.J."/>
            <person name="Wilkes D.E."/>
            <person name="Wang Y."/>
            <person name="Cai H."/>
            <person name="Collins K."/>
            <person name="Stewart B.A."/>
            <person name="Lee S.R."/>
            <person name="Wilamowska K."/>
            <person name="Weinberg Z."/>
            <person name="Ruzzo W.L."/>
            <person name="Wloga D."/>
            <person name="Gaertig J."/>
            <person name="Frankel J."/>
            <person name="Tsao C.-C."/>
            <person name="Gorovsky M.A."/>
            <person name="Keeling P.J."/>
            <person name="Waller R.F."/>
            <person name="Patron N.J."/>
            <person name="Cherry J.M."/>
            <person name="Stover N.A."/>
            <person name="Krieger C.J."/>
            <person name="del Toro C."/>
            <person name="Ryder H.F."/>
            <person name="Williamson S.C."/>
            <person name="Barbeau R.A."/>
            <person name="Hamilton E.P."/>
            <person name="Orias E."/>
        </authorList>
    </citation>
    <scope>NUCLEOTIDE SEQUENCE [LARGE SCALE GENOMIC DNA]</scope>
    <source>
        <strain evidence="5">SB210</strain>
    </source>
</reference>
<dbReference type="Gene3D" id="1.10.418.10">
    <property type="entry name" value="Calponin-like domain"/>
    <property type="match status" value="1"/>
</dbReference>
<dbReference type="GeneID" id="7845303"/>
<dbReference type="InParanoid" id="I7LX87"/>
<dbReference type="InterPro" id="IPR036872">
    <property type="entry name" value="CH_dom_sf"/>
</dbReference>
<dbReference type="KEGG" id="tet:TTHERM_00456990"/>
<dbReference type="PROSITE" id="PS50021">
    <property type="entry name" value="CH"/>
    <property type="match status" value="1"/>
</dbReference>
<dbReference type="AlphaFoldDB" id="I7LX87"/>
<evidence type="ECO:0000256" key="1">
    <source>
        <dbReference type="SAM" id="Coils"/>
    </source>
</evidence>
<dbReference type="Proteomes" id="UP000009168">
    <property type="component" value="Unassembled WGS sequence"/>
</dbReference>
<dbReference type="CDD" id="cd22211">
    <property type="entry name" value="HkD_SF"/>
    <property type="match status" value="1"/>
</dbReference>
<feature type="coiled-coil region" evidence="1">
    <location>
        <begin position="204"/>
        <end position="434"/>
    </location>
</feature>
<organism evidence="4 5">
    <name type="scientific">Tetrahymena thermophila (strain SB210)</name>
    <dbReference type="NCBI Taxonomy" id="312017"/>
    <lineage>
        <taxon>Eukaryota</taxon>
        <taxon>Sar</taxon>
        <taxon>Alveolata</taxon>
        <taxon>Ciliophora</taxon>
        <taxon>Intramacronucleata</taxon>
        <taxon>Oligohymenophorea</taxon>
        <taxon>Hymenostomatida</taxon>
        <taxon>Tetrahymenina</taxon>
        <taxon>Tetrahymenidae</taxon>
        <taxon>Tetrahymena</taxon>
    </lineage>
</organism>
<dbReference type="RefSeq" id="XP_001024206.2">
    <property type="nucleotide sequence ID" value="XM_001024206.2"/>
</dbReference>
<dbReference type="SUPFAM" id="SSF116907">
    <property type="entry name" value="Hook domain"/>
    <property type="match status" value="1"/>
</dbReference>
<evidence type="ECO:0000259" key="3">
    <source>
        <dbReference type="PROSITE" id="PS50021"/>
    </source>
</evidence>
<feature type="compositionally biased region" description="Basic and acidic residues" evidence="2">
    <location>
        <begin position="486"/>
        <end position="500"/>
    </location>
</feature>
<protein>
    <submittedName>
        <fullName evidence="4">Calponin-like domain protein</fullName>
    </submittedName>
</protein>
<dbReference type="InterPro" id="IPR001715">
    <property type="entry name" value="CH_dom"/>
</dbReference>
<keyword evidence="1" id="KW-0175">Coiled coil</keyword>
<evidence type="ECO:0000313" key="5">
    <source>
        <dbReference type="Proteomes" id="UP000009168"/>
    </source>
</evidence>
<name>I7LX87_TETTS</name>
<accession>I7LX87</accession>
<gene>
    <name evidence="4" type="ORF">TTHERM_00456990</name>
</gene>
<dbReference type="OrthoDB" id="49395at2759"/>
<evidence type="ECO:0000313" key="4">
    <source>
        <dbReference type="EMBL" id="EAS03961.2"/>
    </source>
</evidence>
<keyword evidence="5" id="KW-1185">Reference proteome</keyword>
<feature type="region of interest" description="Disordered" evidence="2">
    <location>
        <begin position="704"/>
        <end position="729"/>
    </location>
</feature>
<evidence type="ECO:0000256" key="2">
    <source>
        <dbReference type="SAM" id="MobiDB-lite"/>
    </source>
</evidence>